<protein>
    <submittedName>
        <fullName evidence="3">ABC transporter substrate-binding protein</fullName>
    </submittedName>
</protein>
<name>A0A4U1BPU8_9GAMM</name>
<accession>A0A4U1BPU8</accession>
<dbReference type="InterPro" id="IPR024370">
    <property type="entry name" value="PBP_domain"/>
</dbReference>
<feature type="chain" id="PRO_5020281222" evidence="1">
    <location>
        <begin position="21"/>
        <end position="278"/>
    </location>
</feature>
<dbReference type="PANTHER" id="PTHR37945:SF1">
    <property type="entry name" value="EXTRACELLULAR TUNGSTATE BINDING PROTEIN"/>
    <property type="match status" value="1"/>
</dbReference>
<dbReference type="OrthoDB" id="186379at2"/>
<proteinExistence type="predicted"/>
<comment type="caution">
    <text evidence="3">The sequence shown here is derived from an EMBL/GenBank/DDBJ whole genome shotgun (WGS) entry which is preliminary data.</text>
</comment>
<evidence type="ECO:0000313" key="4">
    <source>
        <dbReference type="Proteomes" id="UP000305675"/>
    </source>
</evidence>
<evidence type="ECO:0000259" key="2">
    <source>
        <dbReference type="Pfam" id="PF12849"/>
    </source>
</evidence>
<dbReference type="Proteomes" id="UP000305675">
    <property type="component" value="Unassembled WGS sequence"/>
</dbReference>
<evidence type="ECO:0000256" key="1">
    <source>
        <dbReference type="SAM" id="SignalP"/>
    </source>
</evidence>
<sequence length="278" mass="30599">MLKLNQWLMIALIPSFGLSAAPCKQVYGDGATEVRLATGSPGELGAVKALADAFNQDHDSRICWVKAGSGKSLKLLKQGEVDLVMVHAPAAEKAAVKEGWAKDRTLIGSNEFYFVGPVNDPAKVHQANTIAEAYQRIADTQSRFLSRGDNSGTHKKELMIWSKADIAPKGDWYVTTKSFMRATLRQANREQGYFMTDSSTWITEKAKLTDLKVQFQGDPILVNTYHALHGNKHDAKGKLAESFVHYLGSDKGQQLFSSYGDKEYGQPLYTGAANTQDH</sequence>
<dbReference type="RefSeq" id="WP_136863653.1">
    <property type="nucleotide sequence ID" value="NZ_SWCJ01000008.1"/>
</dbReference>
<organism evidence="3 4">
    <name type="scientific">Ferrimonas aestuarii</name>
    <dbReference type="NCBI Taxonomy" id="2569539"/>
    <lineage>
        <taxon>Bacteria</taxon>
        <taxon>Pseudomonadati</taxon>
        <taxon>Pseudomonadota</taxon>
        <taxon>Gammaproteobacteria</taxon>
        <taxon>Alteromonadales</taxon>
        <taxon>Ferrimonadaceae</taxon>
        <taxon>Ferrimonas</taxon>
    </lineage>
</organism>
<reference evidence="3 4" key="1">
    <citation type="submission" date="2019-04" db="EMBL/GenBank/DDBJ databases">
        <authorList>
            <person name="Hwang J.C."/>
        </authorList>
    </citation>
    <scope>NUCLEOTIDE SEQUENCE [LARGE SCALE GENOMIC DNA]</scope>
    <source>
        <strain evidence="3 4">IMCC35002</strain>
    </source>
</reference>
<gene>
    <name evidence="3" type="ORF">FCL42_11950</name>
</gene>
<feature type="signal peptide" evidence="1">
    <location>
        <begin position="1"/>
        <end position="20"/>
    </location>
</feature>
<dbReference type="PANTHER" id="PTHR37945">
    <property type="entry name" value="EXTRACELLULAR TUNGSTATE BINDING PROTEIN"/>
    <property type="match status" value="1"/>
</dbReference>
<evidence type="ECO:0000313" key="3">
    <source>
        <dbReference type="EMBL" id="TKB54518.1"/>
    </source>
</evidence>
<dbReference type="AlphaFoldDB" id="A0A4U1BPU8"/>
<dbReference type="Pfam" id="PF12849">
    <property type="entry name" value="PBP_like_2"/>
    <property type="match status" value="1"/>
</dbReference>
<dbReference type="EMBL" id="SWCJ01000008">
    <property type="protein sequence ID" value="TKB54518.1"/>
    <property type="molecule type" value="Genomic_DNA"/>
</dbReference>
<dbReference type="SUPFAM" id="SSF53850">
    <property type="entry name" value="Periplasmic binding protein-like II"/>
    <property type="match status" value="1"/>
</dbReference>
<feature type="domain" description="PBP" evidence="2">
    <location>
        <begin position="32"/>
        <end position="250"/>
    </location>
</feature>
<keyword evidence="4" id="KW-1185">Reference proteome</keyword>
<keyword evidence="1" id="KW-0732">Signal</keyword>
<dbReference type="InterPro" id="IPR052738">
    <property type="entry name" value="ABC-Tungstate_binding"/>
</dbReference>
<dbReference type="Gene3D" id="3.40.190.10">
    <property type="entry name" value="Periplasmic binding protein-like II"/>
    <property type="match status" value="2"/>
</dbReference>